<feature type="transmembrane region" description="Helical" evidence="1">
    <location>
        <begin position="7"/>
        <end position="29"/>
    </location>
</feature>
<reference evidence="3 4" key="1">
    <citation type="submission" date="2019-05" db="EMBL/GenBank/DDBJ databases">
        <authorList>
            <person name="Qu J.-H."/>
        </authorList>
    </citation>
    <scope>NUCLEOTIDE SEQUENCE [LARGE SCALE GENOMIC DNA]</scope>
    <source>
        <strain evidence="3 4">NS28</strain>
    </source>
</reference>
<keyword evidence="3" id="KW-0255">Endonuclease</keyword>
<keyword evidence="1" id="KW-1133">Transmembrane helix</keyword>
<dbReference type="RefSeq" id="WP_139010727.1">
    <property type="nucleotide sequence ID" value="NZ_VBSN01000022.1"/>
</dbReference>
<evidence type="ECO:0000313" key="4">
    <source>
        <dbReference type="Proteomes" id="UP000323994"/>
    </source>
</evidence>
<sequence length="363" mass="42381">MKGIIRFLWFLYKCFAFYTLVIYILILWIPFGGWLAGFMMMSFPVVIIVHMVSLPVWLIADARKAFLPLTMLLAGGIFLPRTYAFGSKNSDSAENEKTFKVMNYNTHVFQRDSDIKLPYVKRHIREMKAWVSNSQADILCMPEYYDNSSNLFSVNDALRKKGYQYYVFYNKTRKQQNKAYSGLAVFSKFPIIASRDTIFESQNGMIQADIKIKSDTVRIIALHLYSMTLQLGNLVSQKEMEGVKKESKTTLRQMKRGFTRRSMEVRVLESWVKASPYPIIVCGDFNEVPYGYVYGRMRKLLNNSFEEKGNGFGFTYNHLPYFIRIDHQFYSSGNLRLTDFITYNKIKHSDHYPVMGEYAIVKK</sequence>
<name>A0A5M8R4Y3_9BACT</name>
<protein>
    <submittedName>
        <fullName evidence="3">Endonuclease/exonuclease/phosphatase</fullName>
    </submittedName>
</protein>
<dbReference type="CDD" id="cd09084">
    <property type="entry name" value="EEP-2"/>
    <property type="match status" value="1"/>
</dbReference>
<dbReference type="InterPro" id="IPR036691">
    <property type="entry name" value="Endo/exonu/phosph_ase_sf"/>
</dbReference>
<dbReference type="SUPFAM" id="SSF56219">
    <property type="entry name" value="DNase I-like"/>
    <property type="match status" value="1"/>
</dbReference>
<keyword evidence="4" id="KW-1185">Reference proteome</keyword>
<dbReference type="PANTHER" id="PTHR14859">
    <property type="entry name" value="CALCOFLUOR WHITE HYPERSENSITIVE PROTEIN PRECURSOR"/>
    <property type="match status" value="1"/>
</dbReference>
<keyword evidence="1" id="KW-0472">Membrane</keyword>
<dbReference type="AlphaFoldDB" id="A0A5M8R4Y3"/>
<evidence type="ECO:0000313" key="3">
    <source>
        <dbReference type="EMBL" id="KAA6441202.1"/>
    </source>
</evidence>
<keyword evidence="3" id="KW-0269">Exonuclease</keyword>
<dbReference type="Pfam" id="PF03372">
    <property type="entry name" value="Exo_endo_phos"/>
    <property type="match status" value="1"/>
</dbReference>
<accession>A0A5M8R4Y3</accession>
<dbReference type="GO" id="GO:0004519">
    <property type="term" value="F:endonuclease activity"/>
    <property type="evidence" value="ECO:0007669"/>
    <property type="project" value="UniProtKB-KW"/>
</dbReference>
<dbReference type="Proteomes" id="UP000323994">
    <property type="component" value="Unassembled WGS sequence"/>
</dbReference>
<gene>
    <name evidence="3" type="ORF">FEM33_03515</name>
</gene>
<dbReference type="EMBL" id="VBSN01000022">
    <property type="protein sequence ID" value="KAA6441202.1"/>
    <property type="molecule type" value="Genomic_DNA"/>
</dbReference>
<dbReference type="Gene3D" id="3.60.10.10">
    <property type="entry name" value="Endonuclease/exonuclease/phosphatase"/>
    <property type="match status" value="1"/>
</dbReference>
<dbReference type="InterPro" id="IPR051916">
    <property type="entry name" value="GPI-anchor_lipid_remodeler"/>
</dbReference>
<evidence type="ECO:0000259" key="2">
    <source>
        <dbReference type="Pfam" id="PF03372"/>
    </source>
</evidence>
<proteinExistence type="predicted"/>
<dbReference type="OrthoDB" id="635146at2"/>
<feature type="transmembrane region" description="Helical" evidence="1">
    <location>
        <begin position="65"/>
        <end position="83"/>
    </location>
</feature>
<keyword evidence="3" id="KW-0378">Hydrolase</keyword>
<dbReference type="PANTHER" id="PTHR14859:SF15">
    <property type="entry name" value="ENDONUCLEASE_EXONUCLEASE_PHOSPHATASE DOMAIN-CONTAINING PROTEIN"/>
    <property type="match status" value="1"/>
</dbReference>
<feature type="domain" description="Endonuclease/exonuclease/phosphatase" evidence="2">
    <location>
        <begin position="121"/>
        <end position="351"/>
    </location>
</feature>
<dbReference type="GO" id="GO:0016020">
    <property type="term" value="C:membrane"/>
    <property type="evidence" value="ECO:0007669"/>
    <property type="project" value="GOC"/>
</dbReference>
<dbReference type="InterPro" id="IPR005135">
    <property type="entry name" value="Endo/exonuclease/phosphatase"/>
</dbReference>
<keyword evidence="3" id="KW-0540">Nuclease</keyword>
<comment type="caution">
    <text evidence="3">The sequence shown here is derived from an EMBL/GenBank/DDBJ whole genome shotgun (WGS) entry which is preliminary data.</text>
</comment>
<evidence type="ECO:0000256" key="1">
    <source>
        <dbReference type="SAM" id="Phobius"/>
    </source>
</evidence>
<dbReference type="GO" id="GO:0006506">
    <property type="term" value="P:GPI anchor biosynthetic process"/>
    <property type="evidence" value="ECO:0007669"/>
    <property type="project" value="TreeGrafter"/>
</dbReference>
<organism evidence="3 4">
    <name type="scientific">Dyadobacter flavalbus</name>
    <dbReference type="NCBI Taxonomy" id="2579942"/>
    <lineage>
        <taxon>Bacteria</taxon>
        <taxon>Pseudomonadati</taxon>
        <taxon>Bacteroidota</taxon>
        <taxon>Cytophagia</taxon>
        <taxon>Cytophagales</taxon>
        <taxon>Spirosomataceae</taxon>
        <taxon>Dyadobacter</taxon>
    </lineage>
</organism>
<dbReference type="GO" id="GO:0004527">
    <property type="term" value="F:exonuclease activity"/>
    <property type="evidence" value="ECO:0007669"/>
    <property type="project" value="UniProtKB-KW"/>
</dbReference>
<feature type="transmembrane region" description="Helical" evidence="1">
    <location>
        <begin position="35"/>
        <end position="58"/>
    </location>
</feature>
<keyword evidence="1" id="KW-0812">Transmembrane</keyword>